<dbReference type="STRING" id="133412.A0A1R1Y9N2"/>
<keyword evidence="12" id="KW-0411">Iron-sulfur</keyword>
<comment type="subcellular location">
    <subcellularLocation>
        <location evidence="2">Nucleus</location>
    </subcellularLocation>
</comment>
<proteinExistence type="inferred from homology"/>
<dbReference type="SMART" id="SM00487">
    <property type="entry name" value="DEXDc"/>
    <property type="match status" value="1"/>
</dbReference>
<dbReference type="InterPro" id="IPR027417">
    <property type="entry name" value="P-loop_NTPase"/>
</dbReference>
<comment type="cofactor">
    <cofactor evidence="1">
        <name>[4Fe-4S] cluster</name>
        <dbReference type="ChEBI" id="CHEBI:49883"/>
    </cofactor>
</comment>
<evidence type="ECO:0000313" key="25">
    <source>
        <dbReference type="EMBL" id="OMJ23568.1"/>
    </source>
</evidence>
<evidence type="ECO:0000256" key="10">
    <source>
        <dbReference type="ARBA" id="ARBA00022840"/>
    </source>
</evidence>
<evidence type="ECO:0000256" key="19">
    <source>
        <dbReference type="ARBA" id="ARBA00045008"/>
    </source>
</evidence>
<dbReference type="OrthoDB" id="267079at2759"/>
<evidence type="ECO:0000256" key="5">
    <source>
        <dbReference type="ARBA" id="ARBA00017386"/>
    </source>
</evidence>
<dbReference type="GO" id="GO:0034085">
    <property type="term" value="P:establishment of sister chromatid cohesion"/>
    <property type="evidence" value="ECO:0007669"/>
    <property type="project" value="TreeGrafter"/>
</dbReference>
<evidence type="ECO:0000256" key="8">
    <source>
        <dbReference type="ARBA" id="ARBA00022801"/>
    </source>
</evidence>
<feature type="domain" description="Helicase ATP-binding" evidence="24">
    <location>
        <begin position="16"/>
        <end position="426"/>
    </location>
</feature>
<dbReference type="InterPro" id="IPR045028">
    <property type="entry name" value="DinG/Rad3-like"/>
</dbReference>
<organism evidence="25 26">
    <name type="scientific">Smittium culicis</name>
    <dbReference type="NCBI Taxonomy" id="133412"/>
    <lineage>
        <taxon>Eukaryota</taxon>
        <taxon>Fungi</taxon>
        <taxon>Fungi incertae sedis</taxon>
        <taxon>Zoopagomycota</taxon>
        <taxon>Kickxellomycotina</taxon>
        <taxon>Harpellomycetes</taxon>
        <taxon>Harpellales</taxon>
        <taxon>Legeriomycetaceae</taxon>
        <taxon>Smittium</taxon>
    </lineage>
</organism>
<evidence type="ECO:0000256" key="22">
    <source>
        <dbReference type="SAM" id="Coils"/>
    </source>
</evidence>
<evidence type="ECO:0000256" key="2">
    <source>
        <dbReference type="ARBA" id="ARBA00004123"/>
    </source>
</evidence>
<dbReference type="EMBL" id="LSSN01000523">
    <property type="protein sequence ID" value="OMJ23568.1"/>
    <property type="molecule type" value="Genomic_DNA"/>
</dbReference>
<feature type="region of interest" description="Disordered" evidence="23">
    <location>
        <begin position="765"/>
        <end position="799"/>
    </location>
</feature>
<keyword evidence="9 25" id="KW-0347">Helicase</keyword>
<dbReference type="GO" id="GO:0005634">
    <property type="term" value="C:nucleus"/>
    <property type="evidence" value="ECO:0007669"/>
    <property type="project" value="UniProtKB-SubCell"/>
</dbReference>
<dbReference type="Gene3D" id="3.40.50.300">
    <property type="entry name" value="P-loop containing nucleotide triphosphate hydrolases"/>
    <property type="match status" value="3"/>
</dbReference>
<sequence>MKEYVEEDGVLLSPTTGIEFNFPFEPYNIQLDFMKNIFEACERGDFGIFQSPTGTGKTLSLLCGALTWLKMDKDRFNYSKFDPKGNEPKWILEQKRAKRLKQRQDEIQEIQAKYDKWEKAIRDSEKKLNLQDKRKLFMNSKKRNADTDDNVLDEKEDSEVLLNDYQSEDESPKNTADTELQRWLECKGNLYYGSDDDELDQAALFKKGYQVPPEPQYRKVIYASRTHSQLKQSLKELKKTKFWTQDKIRSITIGSRMQLCNNQDLKNSCSSANQLNEKCVELQKSNVSKAKKCSFLNGGAFTPTLDFVKKSRSDVLDIEELVLAGNKLNTCSYYGARQSLMGADIVFIPYNLLLVRGSRESLGLDLENSIIIIDEAHNLIDSICNTHGSSLSWNTSILALDLVKKYFDKYWSRLNGQNVIYIRQLIKLLKSINRFFELKSKQIGKTKSSEKDQFDNKASPGARDSLFSSFSPNDFLNNLNIGNINIFKLVKFLRVSQLSHKLNMFVDRVNRDNLKKLSKSDYIGSNKKPRQSNIKNESKVNSYVGVDLKKNESTTLNIDDSYNTISAASALASVESFIFSLGSPNSENSKIFFSLEEKEELGQTENSFSSNTPKIKFTGELKYVLMDPSDPFSDILRLPRTVILAGGTMNPINDTVYQLGLDPEAKNFNNHDLELEDKKDEKVSSIEADKNSMLSAKNNLEKSLHIREAGLSLSLIVQKTPGGVIVFFPSYHFLYKAFNQWKSEKIIDQIESFKKVFCEPKGSLTAKNNKSRNDSSATKDSSLTHYPRFNSHSSSSYANKPESTAAEVFNSYKSNIENLGGAVLFAVVSGNMSEGIDFTNNMARSVYLYVDDQINI</sequence>
<keyword evidence="26" id="KW-1185">Reference proteome</keyword>
<dbReference type="GO" id="GO:0006139">
    <property type="term" value="P:nucleobase-containing compound metabolic process"/>
    <property type="evidence" value="ECO:0007669"/>
    <property type="project" value="InterPro"/>
</dbReference>
<evidence type="ECO:0000256" key="7">
    <source>
        <dbReference type="ARBA" id="ARBA00022741"/>
    </source>
</evidence>
<dbReference type="InterPro" id="IPR014013">
    <property type="entry name" value="Helic_SF1/SF2_ATP-bd_DinG/Rad3"/>
</dbReference>
<feature type="compositionally biased region" description="Polar residues" evidence="23">
    <location>
        <begin position="774"/>
        <end position="799"/>
    </location>
</feature>
<evidence type="ECO:0000256" key="3">
    <source>
        <dbReference type="ARBA" id="ARBA00008435"/>
    </source>
</evidence>
<dbReference type="GO" id="GO:0046872">
    <property type="term" value="F:metal ion binding"/>
    <property type="evidence" value="ECO:0007669"/>
    <property type="project" value="UniProtKB-KW"/>
</dbReference>
<evidence type="ECO:0000256" key="12">
    <source>
        <dbReference type="ARBA" id="ARBA00023014"/>
    </source>
</evidence>
<evidence type="ECO:0000256" key="4">
    <source>
        <dbReference type="ARBA" id="ARBA00016387"/>
    </source>
</evidence>
<accession>A0A1R1Y9N2</accession>
<evidence type="ECO:0000256" key="15">
    <source>
        <dbReference type="ARBA" id="ARBA00023306"/>
    </source>
</evidence>
<dbReference type="GO" id="GO:0016818">
    <property type="term" value="F:hydrolase activity, acting on acid anhydrides, in phosphorus-containing anhydrides"/>
    <property type="evidence" value="ECO:0007669"/>
    <property type="project" value="InterPro"/>
</dbReference>
<dbReference type="GO" id="GO:0006974">
    <property type="term" value="P:DNA damage response"/>
    <property type="evidence" value="ECO:0007669"/>
    <property type="project" value="UniProtKB-ARBA"/>
</dbReference>
<dbReference type="GO" id="GO:0005524">
    <property type="term" value="F:ATP binding"/>
    <property type="evidence" value="ECO:0007669"/>
    <property type="project" value="UniProtKB-KW"/>
</dbReference>
<name>A0A1R1Y9N2_9FUNG</name>
<evidence type="ECO:0000256" key="1">
    <source>
        <dbReference type="ARBA" id="ARBA00001966"/>
    </source>
</evidence>
<dbReference type="PANTHER" id="PTHR11472:SF41">
    <property type="entry name" value="ATP-DEPENDENT DNA HELICASE DDX11-RELATED"/>
    <property type="match status" value="1"/>
</dbReference>
<evidence type="ECO:0000256" key="21">
    <source>
        <dbReference type="ARBA" id="ARBA00048954"/>
    </source>
</evidence>
<protein>
    <recommendedName>
        <fullName evidence="5">ATP-dependent DNA helicase CHL1</fullName>
        <ecNumber evidence="17">5.6.2.3</ecNumber>
    </recommendedName>
    <alternativeName>
        <fullName evidence="4">ATP-dependent DNA helicase chl1</fullName>
    </alternativeName>
    <alternativeName>
        <fullName evidence="16">Chromosome loss protein 1</fullName>
    </alternativeName>
    <alternativeName>
        <fullName evidence="18 19">DNA 5'-3' helicase CHL1</fullName>
    </alternativeName>
</protein>
<dbReference type="InterPro" id="IPR014001">
    <property type="entry name" value="Helicase_ATP-bd"/>
</dbReference>
<evidence type="ECO:0000256" key="20">
    <source>
        <dbReference type="ARBA" id="ARBA00045702"/>
    </source>
</evidence>
<dbReference type="PROSITE" id="PS51193">
    <property type="entry name" value="HELICASE_ATP_BIND_2"/>
    <property type="match status" value="1"/>
</dbReference>
<keyword evidence="7" id="KW-0547">Nucleotide-binding</keyword>
<dbReference type="NCBIfam" id="TIGR00604">
    <property type="entry name" value="rad3"/>
    <property type="match status" value="1"/>
</dbReference>
<gene>
    <name evidence="25" type="ORF">AYI70_g2194</name>
</gene>
<evidence type="ECO:0000256" key="18">
    <source>
        <dbReference type="ARBA" id="ARBA00044998"/>
    </source>
</evidence>
<dbReference type="PANTHER" id="PTHR11472">
    <property type="entry name" value="DNA REPAIR DEAD HELICASE RAD3/XP-D SUBFAMILY MEMBER"/>
    <property type="match status" value="1"/>
</dbReference>
<keyword evidence="13" id="KW-0413">Isomerase</keyword>
<evidence type="ECO:0000256" key="13">
    <source>
        <dbReference type="ARBA" id="ARBA00023235"/>
    </source>
</evidence>
<evidence type="ECO:0000313" key="26">
    <source>
        <dbReference type="Proteomes" id="UP000187283"/>
    </source>
</evidence>
<dbReference type="GO" id="GO:0051536">
    <property type="term" value="F:iron-sulfur cluster binding"/>
    <property type="evidence" value="ECO:0007669"/>
    <property type="project" value="UniProtKB-KW"/>
</dbReference>
<keyword evidence="11" id="KW-0408">Iron</keyword>
<keyword evidence="10" id="KW-0067">ATP-binding</keyword>
<comment type="function">
    <text evidence="20">ATP-dependent DNA helicase important for chromosome transmission and normal cell cycle progression in G(2)/M. May have a role in changing DNA topology to allow the loading of proteins involved in maintaining sister chromatid cohesion in the vicinity of the centromeres. Has a specific role in chromosome segregation during meiosis II.</text>
</comment>
<dbReference type="InterPro" id="IPR006555">
    <property type="entry name" value="ATP-dep_Helicase_C"/>
</dbReference>
<evidence type="ECO:0000256" key="9">
    <source>
        <dbReference type="ARBA" id="ARBA00022806"/>
    </source>
</evidence>
<evidence type="ECO:0000256" key="17">
    <source>
        <dbReference type="ARBA" id="ARBA00044969"/>
    </source>
</evidence>
<keyword evidence="15" id="KW-0131">Cell cycle</keyword>
<evidence type="ECO:0000256" key="16">
    <source>
        <dbReference type="ARBA" id="ARBA00029709"/>
    </source>
</evidence>
<dbReference type="AlphaFoldDB" id="A0A1R1Y9N2"/>
<reference evidence="25 26" key="1">
    <citation type="submission" date="2017-01" db="EMBL/GenBank/DDBJ databases">
        <authorList>
            <person name="Mah S.A."/>
            <person name="Swanson W.J."/>
            <person name="Moy G.W."/>
            <person name="Vacquier V.D."/>
        </authorList>
    </citation>
    <scope>NUCLEOTIDE SEQUENCE [LARGE SCALE GENOMIC DNA]</scope>
    <source>
        <strain evidence="25 26">GSMNP</strain>
    </source>
</reference>
<dbReference type="Pfam" id="PF06733">
    <property type="entry name" value="DEAD_2"/>
    <property type="match status" value="1"/>
</dbReference>
<comment type="similarity">
    <text evidence="3">Belongs to the DEAD box helicase family. DEAH subfamily. DDX11/CHL1 sub-subfamily.</text>
</comment>
<evidence type="ECO:0000256" key="6">
    <source>
        <dbReference type="ARBA" id="ARBA00022723"/>
    </source>
</evidence>
<comment type="caution">
    <text evidence="25">The sequence shown here is derived from an EMBL/GenBank/DDBJ whole genome shotgun (WGS) entry which is preliminary data.</text>
</comment>
<dbReference type="SUPFAM" id="SSF52540">
    <property type="entry name" value="P-loop containing nucleoside triphosphate hydrolases"/>
    <property type="match status" value="1"/>
</dbReference>
<evidence type="ECO:0000256" key="23">
    <source>
        <dbReference type="SAM" id="MobiDB-lite"/>
    </source>
</evidence>
<dbReference type="GO" id="GO:0003677">
    <property type="term" value="F:DNA binding"/>
    <property type="evidence" value="ECO:0007669"/>
    <property type="project" value="InterPro"/>
</dbReference>
<dbReference type="InterPro" id="IPR002464">
    <property type="entry name" value="DNA/RNA_helicase_DEAH_CS"/>
</dbReference>
<dbReference type="InterPro" id="IPR010614">
    <property type="entry name" value="RAD3-like_helicase_DEAD"/>
</dbReference>
<keyword evidence="8" id="KW-0378">Hydrolase</keyword>
<dbReference type="Pfam" id="PF13307">
    <property type="entry name" value="Helicase_C_2"/>
    <property type="match status" value="1"/>
</dbReference>
<keyword evidence="6" id="KW-0479">Metal-binding</keyword>
<dbReference type="Proteomes" id="UP000187283">
    <property type="component" value="Unassembled WGS sequence"/>
</dbReference>
<keyword evidence="22" id="KW-0175">Coiled coil</keyword>
<dbReference type="PROSITE" id="PS00690">
    <property type="entry name" value="DEAH_ATP_HELICASE"/>
    <property type="match status" value="1"/>
</dbReference>
<evidence type="ECO:0000256" key="11">
    <source>
        <dbReference type="ARBA" id="ARBA00023004"/>
    </source>
</evidence>
<dbReference type="GO" id="GO:0043139">
    <property type="term" value="F:5'-3' DNA helicase activity"/>
    <property type="evidence" value="ECO:0007669"/>
    <property type="project" value="UniProtKB-EC"/>
</dbReference>
<comment type="catalytic activity">
    <reaction evidence="21">
        <text>ATP + H2O = ADP + phosphate + H(+)</text>
        <dbReference type="Rhea" id="RHEA:13065"/>
        <dbReference type="ChEBI" id="CHEBI:15377"/>
        <dbReference type="ChEBI" id="CHEBI:15378"/>
        <dbReference type="ChEBI" id="CHEBI:30616"/>
        <dbReference type="ChEBI" id="CHEBI:43474"/>
        <dbReference type="ChEBI" id="CHEBI:456216"/>
        <dbReference type="EC" id="5.6.2.3"/>
    </reaction>
</comment>
<evidence type="ECO:0000259" key="24">
    <source>
        <dbReference type="PROSITE" id="PS51193"/>
    </source>
</evidence>
<evidence type="ECO:0000256" key="14">
    <source>
        <dbReference type="ARBA" id="ARBA00023242"/>
    </source>
</evidence>
<keyword evidence="14" id="KW-0539">Nucleus</keyword>
<dbReference type="SMART" id="SM00488">
    <property type="entry name" value="DEXDc2"/>
    <property type="match status" value="1"/>
</dbReference>
<dbReference type="InterPro" id="IPR006554">
    <property type="entry name" value="Helicase-like_DEXD_c2"/>
</dbReference>
<feature type="coiled-coil region" evidence="22">
    <location>
        <begin position="100"/>
        <end position="134"/>
    </location>
</feature>
<dbReference type="InterPro" id="IPR013020">
    <property type="entry name" value="Rad3/Chl1-like"/>
</dbReference>
<dbReference type="EC" id="5.6.2.3" evidence="17"/>